<dbReference type="AlphaFoldDB" id="A0A9P9AM86"/>
<comment type="similarity">
    <text evidence="1">Belongs to the tpcK family.</text>
</comment>
<dbReference type="GO" id="GO:0016491">
    <property type="term" value="F:oxidoreductase activity"/>
    <property type="evidence" value="ECO:0007669"/>
    <property type="project" value="InterPro"/>
</dbReference>
<dbReference type="Pfam" id="PF07110">
    <property type="entry name" value="EthD"/>
    <property type="match status" value="1"/>
</dbReference>
<comment type="caution">
    <text evidence="3">The sequence shown here is derived from an EMBL/GenBank/DDBJ whole genome shotgun (WGS) entry which is preliminary data.</text>
</comment>
<accession>A0A9P9AM86</accession>
<dbReference type="OrthoDB" id="2519291at2759"/>
<evidence type="ECO:0000259" key="2">
    <source>
        <dbReference type="Pfam" id="PF07110"/>
    </source>
</evidence>
<reference evidence="3 4" key="1">
    <citation type="journal article" date="2021" name="Nat. Commun.">
        <title>Genetic determinants of endophytism in the Arabidopsis root mycobiome.</title>
        <authorList>
            <person name="Mesny F."/>
            <person name="Miyauchi S."/>
            <person name="Thiergart T."/>
            <person name="Pickel B."/>
            <person name="Atanasova L."/>
            <person name="Karlsson M."/>
            <person name="Huettel B."/>
            <person name="Barry K.W."/>
            <person name="Haridas S."/>
            <person name="Chen C."/>
            <person name="Bauer D."/>
            <person name="Andreopoulos W."/>
            <person name="Pangilinan J."/>
            <person name="LaButti K."/>
            <person name="Riley R."/>
            <person name="Lipzen A."/>
            <person name="Clum A."/>
            <person name="Drula E."/>
            <person name="Henrissat B."/>
            <person name="Kohler A."/>
            <person name="Grigoriev I.V."/>
            <person name="Martin F.M."/>
            <person name="Hacquard S."/>
        </authorList>
    </citation>
    <scope>NUCLEOTIDE SEQUENCE [LARGE SCALE GENOMIC DNA]</scope>
    <source>
        <strain evidence="3 4">MPI-CAGE-CH-0241</strain>
    </source>
</reference>
<evidence type="ECO:0000313" key="3">
    <source>
        <dbReference type="EMBL" id="KAH6884505.1"/>
    </source>
</evidence>
<dbReference type="InterPro" id="IPR011008">
    <property type="entry name" value="Dimeric_a/b-barrel"/>
</dbReference>
<protein>
    <submittedName>
        <fullName evidence="3">EthD domain-containing protein</fullName>
    </submittedName>
</protein>
<feature type="domain" description="EthD" evidence="2">
    <location>
        <begin position="12"/>
        <end position="112"/>
    </location>
</feature>
<proteinExistence type="inferred from homology"/>
<name>A0A9P9AM86_9HYPO</name>
<dbReference type="Proteomes" id="UP000777438">
    <property type="component" value="Unassembled WGS sequence"/>
</dbReference>
<sequence>MTYTVMMLVHRNPSLTPTQFKDHYENIHIPLMQTLTGAHFPLSHTRRYIQRSSSGSEYPATVLQGAQSDFDYDCMSELKFETEAGFQNMSALLGSPELASTVSEDCGAFMDPARTKVVVLGAINATAKEAS</sequence>
<dbReference type="EMBL" id="JAGPYM010000020">
    <property type="protein sequence ID" value="KAH6884505.1"/>
    <property type="molecule type" value="Genomic_DNA"/>
</dbReference>
<keyword evidence="4" id="KW-1185">Reference proteome</keyword>
<dbReference type="InterPro" id="IPR009799">
    <property type="entry name" value="EthD_dom"/>
</dbReference>
<organism evidence="3 4">
    <name type="scientific">Thelonectria olida</name>
    <dbReference type="NCBI Taxonomy" id="1576542"/>
    <lineage>
        <taxon>Eukaryota</taxon>
        <taxon>Fungi</taxon>
        <taxon>Dikarya</taxon>
        <taxon>Ascomycota</taxon>
        <taxon>Pezizomycotina</taxon>
        <taxon>Sordariomycetes</taxon>
        <taxon>Hypocreomycetidae</taxon>
        <taxon>Hypocreales</taxon>
        <taxon>Nectriaceae</taxon>
        <taxon>Thelonectria</taxon>
    </lineage>
</organism>
<evidence type="ECO:0000256" key="1">
    <source>
        <dbReference type="ARBA" id="ARBA00005986"/>
    </source>
</evidence>
<evidence type="ECO:0000313" key="4">
    <source>
        <dbReference type="Proteomes" id="UP000777438"/>
    </source>
</evidence>
<dbReference type="SUPFAM" id="SSF54909">
    <property type="entry name" value="Dimeric alpha+beta barrel"/>
    <property type="match status" value="1"/>
</dbReference>
<dbReference type="Gene3D" id="3.30.70.100">
    <property type="match status" value="1"/>
</dbReference>
<gene>
    <name evidence="3" type="ORF">B0T10DRAFT_462833</name>
</gene>